<sequence length="79" mass="8585">MASARVHLGTLSVLILLQLLIRSPITLRLTFDFDPSPNLLSSIVLSIFFVSVLGNSGSVHYYYQANSTADKFISVAVGK</sequence>
<feature type="transmembrane region" description="Helical" evidence="1">
    <location>
        <begin position="38"/>
        <end position="63"/>
    </location>
</feature>
<accession>F2YS80</accession>
<reference evidence="2" key="1">
    <citation type="submission" date="2011-02" db="EMBL/GenBank/DDBJ databases">
        <title>Detection of members of the Tombusviridae in the Tallgrass Prairie Preserve.</title>
        <authorList>
            <consortium name="Plant Virus Biodiversity and Ecology Consortium"/>
            <person name="Scheets K."/>
            <person name="Blinkova O."/>
            <person name="Melcher U."/>
            <person name="Palmer M.W."/>
            <person name="Wiley G.B."/>
            <person name="Roe B.A."/>
        </authorList>
    </citation>
    <scope>NUCLEOTIDE SEQUENCE</scope>
    <source>
        <strain evidence="2">08TGP00078</strain>
    </source>
</reference>
<keyword evidence="1" id="KW-0812">Transmembrane</keyword>
<evidence type="ECO:0000256" key="1">
    <source>
        <dbReference type="SAM" id="Phobius"/>
    </source>
</evidence>
<proteinExistence type="predicted"/>
<keyword evidence="1" id="KW-1133">Transmembrane helix</keyword>
<name>F2YS80_9TOMB</name>
<dbReference type="EMBL" id="JF437874">
    <property type="protein sequence ID" value="ADZ73443.1"/>
    <property type="molecule type" value="Genomic_RNA"/>
</dbReference>
<protein>
    <submittedName>
        <fullName evidence="2">Putative movement protein 2</fullName>
    </submittedName>
</protein>
<keyword evidence="1" id="KW-0472">Membrane</keyword>
<evidence type="ECO:0000313" key="2">
    <source>
        <dbReference type="EMBL" id="ADZ73443.1"/>
    </source>
</evidence>
<organism evidence="2">
    <name type="scientific">TGP Carmovirus 3</name>
    <dbReference type="NCBI Taxonomy" id="944582"/>
    <lineage>
        <taxon>Viruses</taxon>
        <taxon>Riboviria</taxon>
        <taxon>Orthornavirae</taxon>
        <taxon>Kitrinoviricota</taxon>
        <taxon>Tolucaviricetes</taxon>
        <taxon>Tolivirales</taxon>
        <taxon>Tombusviridae</taxon>
    </lineage>
</organism>